<dbReference type="Pfam" id="PF03176">
    <property type="entry name" value="MMPL"/>
    <property type="match status" value="2"/>
</dbReference>
<gene>
    <name evidence="8" type="ORF">J3U88_09685</name>
</gene>
<keyword evidence="4 6" id="KW-1133">Transmembrane helix</keyword>
<feature type="domain" description="SSD" evidence="7">
    <location>
        <begin position="347"/>
        <end position="438"/>
    </location>
</feature>
<feature type="transmembrane region" description="Helical" evidence="6">
    <location>
        <begin position="287"/>
        <end position="306"/>
    </location>
</feature>
<dbReference type="Proteomes" id="UP000664417">
    <property type="component" value="Unassembled WGS sequence"/>
</dbReference>
<reference evidence="8" key="1">
    <citation type="submission" date="2021-03" db="EMBL/GenBank/DDBJ databases">
        <authorList>
            <person name="Wang G."/>
        </authorList>
    </citation>
    <scope>NUCLEOTIDE SEQUENCE</scope>
    <source>
        <strain evidence="8">KCTC 12899</strain>
    </source>
</reference>
<feature type="transmembrane region" description="Helical" evidence="6">
    <location>
        <begin position="340"/>
        <end position="360"/>
    </location>
</feature>
<feature type="transmembrane region" description="Helical" evidence="6">
    <location>
        <begin position="800"/>
        <end position="820"/>
    </location>
</feature>
<evidence type="ECO:0000259" key="7">
    <source>
        <dbReference type="PROSITE" id="PS50156"/>
    </source>
</evidence>
<feature type="transmembrane region" description="Helical" evidence="6">
    <location>
        <begin position="380"/>
        <end position="401"/>
    </location>
</feature>
<dbReference type="InterPro" id="IPR000731">
    <property type="entry name" value="SSD"/>
</dbReference>
<evidence type="ECO:0000256" key="5">
    <source>
        <dbReference type="ARBA" id="ARBA00023136"/>
    </source>
</evidence>
<keyword evidence="5 6" id="KW-0472">Membrane</keyword>
<feature type="domain" description="SSD" evidence="7">
    <location>
        <begin position="727"/>
        <end position="854"/>
    </location>
</feature>
<dbReference type="Gene3D" id="1.20.1640.10">
    <property type="entry name" value="Multidrug efflux transporter AcrB transmembrane domain"/>
    <property type="match status" value="2"/>
</dbReference>
<organism evidence="8 9">
    <name type="scientific">Acanthopleuribacter pedis</name>
    <dbReference type="NCBI Taxonomy" id="442870"/>
    <lineage>
        <taxon>Bacteria</taxon>
        <taxon>Pseudomonadati</taxon>
        <taxon>Acidobacteriota</taxon>
        <taxon>Holophagae</taxon>
        <taxon>Acanthopleuribacterales</taxon>
        <taxon>Acanthopleuribacteraceae</taxon>
        <taxon>Acanthopleuribacter</taxon>
    </lineage>
</organism>
<dbReference type="PANTHER" id="PTHR33406:SF13">
    <property type="entry name" value="MEMBRANE PROTEIN YDFJ"/>
    <property type="match status" value="1"/>
</dbReference>
<feature type="transmembrane region" description="Helical" evidence="6">
    <location>
        <begin position="705"/>
        <end position="723"/>
    </location>
</feature>
<feature type="transmembrane region" description="Helical" evidence="6">
    <location>
        <begin position="413"/>
        <end position="438"/>
    </location>
</feature>
<keyword evidence="9" id="KW-1185">Reference proteome</keyword>
<evidence type="ECO:0000256" key="1">
    <source>
        <dbReference type="ARBA" id="ARBA00004651"/>
    </source>
</evidence>
<dbReference type="PROSITE" id="PS50156">
    <property type="entry name" value="SSD"/>
    <property type="match status" value="2"/>
</dbReference>
<comment type="subcellular location">
    <subcellularLocation>
        <location evidence="1">Cell membrane</location>
        <topology evidence="1">Multi-pass membrane protein</topology>
    </subcellularLocation>
</comment>
<dbReference type="RefSeq" id="WP_207858409.1">
    <property type="nucleotide sequence ID" value="NZ_JAFREP010000007.1"/>
</dbReference>
<keyword evidence="2" id="KW-1003">Cell membrane</keyword>
<feature type="transmembrane region" description="Helical" evidence="6">
    <location>
        <begin position="826"/>
        <end position="851"/>
    </location>
</feature>
<evidence type="ECO:0000256" key="4">
    <source>
        <dbReference type="ARBA" id="ARBA00022989"/>
    </source>
</evidence>
<comment type="caution">
    <text evidence="8">The sequence shown here is derived from an EMBL/GenBank/DDBJ whole genome shotgun (WGS) entry which is preliminary data.</text>
</comment>
<dbReference type="EMBL" id="JAFREP010000007">
    <property type="protein sequence ID" value="MBO1318731.1"/>
    <property type="molecule type" value="Genomic_DNA"/>
</dbReference>
<dbReference type="InterPro" id="IPR050545">
    <property type="entry name" value="Mycobact_MmpL"/>
</dbReference>
<evidence type="ECO:0000256" key="6">
    <source>
        <dbReference type="SAM" id="Phobius"/>
    </source>
</evidence>
<evidence type="ECO:0000313" key="8">
    <source>
        <dbReference type="EMBL" id="MBO1318731.1"/>
    </source>
</evidence>
<evidence type="ECO:0000256" key="2">
    <source>
        <dbReference type="ARBA" id="ARBA00022475"/>
    </source>
</evidence>
<dbReference type="PANTHER" id="PTHR33406">
    <property type="entry name" value="MEMBRANE PROTEIN MJ1562-RELATED"/>
    <property type="match status" value="1"/>
</dbReference>
<sequence length="872" mass="97348">MSVKTLKHKRSQTFLRRLAAFLHRRHGLVLFCFFVLTLFFAGFAAQLEQKTTVRDLLPADNEVVRRFEETVQHFDLIDRVVVAVQFEPEHLESAEVFAELLVEQVEAQPESAQYFHWIRANLLAAGQRTNWHAFLKYLTRLMPEEHIPDLAKRLSPEGIAARVAENRRELESGVAVKALIEKDPLNLLEFAGGYRNEIAGNYQISFNDGFLVSKDDRMLVILAKPTDSPENVDFSVALTDFLKGQIEITKQAFAEEEGLDADTVFSIGLTGPHPITAIENSIIKGDVVSMFLSSFAMVVLLFSLAYRRPLAVFYVGIPLFAAQIWTLGSGYLLFGRLNLMTATFSAIIVGLGIDYAIHIFSRYLDERGRGKVAKEAMETALAETGLGTFVGGLTTALAFLALGFSDFSGLREFAIIAAVGIFFCLLQMFVLLPCMLFFREARRRNTEFKPRAQWDFHLEVLLKAILKFPRTALALLIAGTLILLVQAVQLRFNTDLRSVRAKSNEAINLQSEITNKIGGSLRSLTFLLEAPTEVDLYAAHDKLVPVLRGLKEEGKLVRWDSLLSFLQSPRAQTRNTASLRENGLNGDQVREAFKAAMEAENFRETEDSTRYIENLAAGLDAGGAISLQDILATQSPFVRPFLSRHDGKYKALIHVYPSSGLWDKNAVRALTQDLLDRVGTKGDTQIHVTGIQTISEELKRLVKQSFQYSTLLSGFLVIAIMWYHFRKPSLMMLTLTPLLMAVVWMLGTMRLLGIDITVLNFVATPLIIGIGIDDGVHIVEKYLHRKSNDTAELVKLTADCGKAVTLTSLTTIFGFSSLFLANYSGFRSLGLCAILGVFFCWLGSVIMLPLLMDVFNVRFVRHGVSHGNEPVD</sequence>
<dbReference type="SUPFAM" id="SSF82866">
    <property type="entry name" value="Multidrug efflux transporter AcrB transmembrane domain"/>
    <property type="match status" value="2"/>
</dbReference>
<evidence type="ECO:0000256" key="3">
    <source>
        <dbReference type="ARBA" id="ARBA00022692"/>
    </source>
</evidence>
<protein>
    <submittedName>
        <fullName evidence="8">MMPL family transporter</fullName>
    </submittedName>
</protein>
<dbReference type="AlphaFoldDB" id="A0A8J7QCY6"/>
<proteinExistence type="predicted"/>
<feature type="transmembrane region" description="Helical" evidence="6">
    <location>
        <begin position="730"/>
        <end position="752"/>
    </location>
</feature>
<accession>A0A8J7QCY6</accession>
<feature type="transmembrane region" description="Helical" evidence="6">
    <location>
        <begin position="472"/>
        <end position="492"/>
    </location>
</feature>
<dbReference type="InterPro" id="IPR004869">
    <property type="entry name" value="MMPL_dom"/>
</dbReference>
<evidence type="ECO:0000313" key="9">
    <source>
        <dbReference type="Proteomes" id="UP000664417"/>
    </source>
</evidence>
<keyword evidence="3 6" id="KW-0812">Transmembrane</keyword>
<name>A0A8J7QCY6_9BACT</name>
<feature type="transmembrane region" description="Helical" evidence="6">
    <location>
        <begin position="313"/>
        <end position="334"/>
    </location>
</feature>
<dbReference type="GO" id="GO:0005886">
    <property type="term" value="C:plasma membrane"/>
    <property type="evidence" value="ECO:0007669"/>
    <property type="project" value="UniProtKB-SubCell"/>
</dbReference>